<comment type="caution">
    <text evidence="1">The sequence shown here is derived from an EMBL/GenBank/DDBJ whole genome shotgun (WGS) entry which is preliminary data.</text>
</comment>
<gene>
    <name evidence="1" type="ORF">FNV43_RR22680</name>
</gene>
<protein>
    <submittedName>
        <fullName evidence="1">Uncharacterized protein</fullName>
    </submittedName>
</protein>
<evidence type="ECO:0000313" key="2">
    <source>
        <dbReference type="Proteomes" id="UP000796880"/>
    </source>
</evidence>
<name>A0A8K0DX28_9ROSA</name>
<dbReference type="AlphaFoldDB" id="A0A8K0DX28"/>
<reference evidence="1" key="1">
    <citation type="submission" date="2020-03" db="EMBL/GenBank/DDBJ databases">
        <title>A high-quality chromosome-level genome assembly of a woody plant with both climbing and erect habits, Rhamnella rubrinervis.</title>
        <authorList>
            <person name="Lu Z."/>
            <person name="Yang Y."/>
            <person name="Zhu X."/>
            <person name="Sun Y."/>
        </authorList>
    </citation>
    <scope>NUCLEOTIDE SEQUENCE</scope>
    <source>
        <strain evidence="1">BYM</strain>
        <tissue evidence="1">Leaf</tissue>
    </source>
</reference>
<sequence>MELADSIVDWKKEMKDSPIDMYALGTLPSDQSLGLMLIINTGLQLARTADNGTASSCEGGPEAISRSTVIMSDALARDCILARRAEGDIEVAYSVVMQDTGGEKGRPSMQSLVFIDPMWKAKPIAVAYSVITPMQVAAGHAWRGWPAVCESRMIVIIGVPAGHTSWREGSPISRKSLIIVILVTGHLGGGEGRRIPRGAAHLGEEGRPIMQSMSVYAECCGAAASGGEGRRVSRVYVCQPNKNARGASWRGRGQPDITSRVFTDHLMRMLRDTASGGEGRQYASRMFCHLCRSNGACMLAREGPGIAMQYSSACMGTTGLHRREGPAVSRESIPVIVLKCGRPAEASRRYGAHLGEEGQARYHESHVLSIIYLECGALHRGEGRPVSGRNVTLSLCGILSGASHLGGRTVNITNLYSDHFILSNTGLRWRGGPKRCSVASYSGTHAARGQSGAKFVGRIHKNDYSGIGLLKGGGGLQIKFLQSRYPGDVSIGGFRTCRLYACSADPHALSSAGK</sequence>
<dbReference type="Proteomes" id="UP000796880">
    <property type="component" value="Unassembled WGS sequence"/>
</dbReference>
<dbReference type="EMBL" id="VOIH02000010">
    <property type="protein sequence ID" value="KAF3435589.1"/>
    <property type="molecule type" value="Genomic_DNA"/>
</dbReference>
<evidence type="ECO:0000313" key="1">
    <source>
        <dbReference type="EMBL" id="KAF3435589.1"/>
    </source>
</evidence>
<organism evidence="1 2">
    <name type="scientific">Rhamnella rubrinervis</name>
    <dbReference type="NCBI Taxonomy" id="2594499"/>
    <lineage>
        <taxon>Eukaryota</taxon>
        <taxon>Viridiplantae</taxon>
        <taxon>Streptophyta</taxon>
        <taxon>Embryophyta</taxon>
        <taxon>Tracheophyta</taxon>
        <taxon>Spermatophyta</taxon>
        <taxon>Magnoliopsida</taxon>
        <taxon>eudicotyledons</taxon>
        <taxon>Gunneridae</taxon>
        <taxon>Pentapetalae</taxon>
        <taxon>rosids</taxon>
        <taxon>fabids</taxon>
        <taxon>Rosales</taxon>
        <taxon>Rhamnaceae</taxon>
        <taxon>rhamnoid group</taxon>
        <taxon>Rhamneae</taxon>
        <taxon>Rhamnella</taxon>
    </lineage>
</organism>
<keyword evidence="2" id="KW-1185">Reference proteome</keyword>
<proteinExistence type="predicted"/>
<accession>A0A8K0DX28</accession>